<dbReference type="Proteomes" id="UP000314294">
    <property type="component" value="Unassembled WGS sequence"/>
</dbReference>
<sequence>MDEYRAKARRLVSSLPLFSSTLSQKMCSQAYSFSSLMPRSSSLLFFRRSLEYSCKVFGMTMNTFQVDACFNGHIVGGLEKGPLQEQGEEEQHSQHICIL</sequence>
<accession>A0A4Z2H2I7</accession>
<dbReference type="AlphaFoldDB" id="A0A4Z2H2I7"/>
<evidence type="ECO:0000313" key="2">
    <source>
        <dbReference type="Proteomes" id="UP000314294"/>
    </source>
</evidence>
<gene>
    <name evidence="1" type="ORF">EYF80_029976</name>
</gene>
<keyword evidence="2" id="KW-1185">Reference proteome</keyword>
<protein>
    <submittedName>
        <fullName evidence="1">Uncharacterized protein</fullName>
    </submittedName>
</protein>
<reference evidence="1 2" key="1">
    <citation type="submission" date="2019-03" db="EMBL/GenBank/DDBJ databases">
        <title>First draft genome of Liparis tanakae, snailfish: a comprehensive survey of snailfish specific genes.</title>
        <authorList>
            <person name="Kim W."/>
            <person name="Song I."/>
            <person name="Jeong J.-H."/>
            <person name="Kim D."/>
            <person name="Kim S."/>
            <person name="Ryu S."/>
            <person name="Song J.Y."/>
            <person name="Lee S.K."/>
        </authorList>
    </citation>
    <scope>NUCLEOTIDE SEQUENCE [LARGE SCALE GENOMIC DNA]</scope>
    <source>
        <tissue evidence="1">Muscle</tissue>
    </source>
</reference>
<evidence type="ECO:0000313" key="1">
    <source>
        <dbReference type="EMBL" id="TNN59791.1"/>
    </source>
</evidence>
<organism evidence="1 2">
    <name type="scientific">Liparis tanakae</name>
    <name type="common">Tanaka's snailfish</name>
    <dbReference type="NCBI Taxonomy" id="230148"/>
    <lineage>
        <taxon>Eukaryota</taxon>
        <taxon>Metazoa</taxon>
        <taxon>Chordata</taxon>
        <taxon>Craniata</taxon>
        <taxon>Vertebrata</taxon>
        <taxon>Euteleostomi</taxon>
        <taxon>Actinopterygii</taxon>
        <taxon>Neopterygii</taxon>
        <taxon>Teleostei</taxon>
        <taxon>Neoteleostei</taxon>
        <taxon>Acanthomorphata</taxon>
        <taxon>Eupercaria</taxon>
        <taxon>Perciformes</taxon>
        <taxon>Cottioidei</taxon>
        <taxon>Cottales</taxon>
        <taxon>Liparidae</taxon>
        <taxon>Liparis</taxon>
    </lineage>
</organism>
<name>A0A4Z2H2I7_9TELE</name>
<comment type="caution">
    <text evidence="1">The sequence shown here is derived from an EMBL/GenBank/DDBJ whole genome shotgun (WGS) entry which is preliminary data.</text>
</comment>
<dbReference type="EMBL" id="SRLO01000348">
    <property type="protein sequence ID" value="TNN59791.1"/>
    <property type="molecule type" value="Genomic_DNA"/>
</dbReference>
<proteinExistence type="predicted"/>